<dbReference type="Proteomes" id="UP000315349">
    <property type="component" value="Chromosome"/>
</dbReference>
<evidence type="ECO:0000313" key="6">
    <source>
        <dbReference type="Proteomes" id="UP000315349"/>
    </source>
</evidence>
<feature type="compositionally biased region" description="Low complexity" evidence="1">
    <location>
        <begin position="553"/>
        <end position="562"/>
    </location>
</feature>
<name>A0A518GNS6_9PLAN</name>
<evidence type="ECO:0000259" key="4">
    <source>
        <dbReference type="Pfam" id="PF07635"/>
    </source>
</evidence>
<reference evidence="5 6" key="1">
    <citation type="submission" date="2019-02" db="EMBL/GenBank/DDBJ databases">
        <title>Deep-cultivation of Planctomycetes and their phenomic and genomic characterization uncovers novel biology.</title>
        <authorList>
            <person name="Wiegand S."/>
            <person name="Jogler M."/>
            <person name="Boedeker C."/>
            <person name="Pinto D."/>
            <person name="Vollmers J."/>
            <person name="Rivas-Marin E."/>
            <person name="Kohn T."/>
            <person name="Peeters S.H."/>
            <person name="Heuer A."/>
            <person name="Rast P."/>
            <person name="Oberbeckmann S."/>
            <person name="Bunk B."/>
            <person name="Jeske O."/>
            <person name="Meyerdierks A."/>
            <person name="Storesund J.E."/>
            <person name="Kallscheuer N."/>
            <person name="Luecker S."/>
            <person name="Lage O.M."/>
            <person name="Pohl T."/>
            <person name="Merkel B.J."/>
            <person name="Hornburger P."/>
            <person name="Mueller R.-W."/>
            <person name="Bruemmer F."/>
            <person name="Labrenz M."/>
            <person name="Spormann A.M."/>
            <person name="Op den Camp H."/>
            <person name="Overmann J."/>
            <person name="Amann R."/>
            <person name="Jetten M.S.M."/>
            <person name="Mascher T."/>
            <person name="Medema M.H."/>
            <person name="Devos D.P."/>
            <person name="Kaster A.-K."/>
            <person name="Ovreas L."/>
            <person name="Rohde M."/>
            <person name="Galperin M.Y."/>
            <person name="Jogler C."/>
        </authorList>
    </citation>
    <scope>NUCLEOTIDE SEQUENCE [LARGE SCALE GENOMIC DNA]</scope>
    <source>
        <strain evidence="5 6">Spb1</strain>
    </source>
</reference>
<feature type="region of interest" description="Disordered" evidence="1">
    <location>
        <begin position="514"/>
        <end position="607"/>
    </location>
</feature>
<dbReference type="PANTHER" id="PTHR35889">
    <property type="entry name" value="CYCLOINULO-OLIGOSACCHARIDE FRUCTANOTRANSFERASE-RELATED"/>
    <property type="match status" value="1"/>
</dbReference>
<organism evidence="5 6">
    <name type="scientific">Planctopirus ephydatiae</name>
    <dbReference type="NCBI Taxonomy" id="2528019"/>
    <lineage>
        <taxon>Bacteria</taxon>
        <taxon>Pseudomonadati</taxon>
        <taxon>Planctomycetota</taxon>
        <taxon>Planctomycetia</taxon>
        <taxon>Planctomycetales</taxon>
        <taxon>Planctomycetaceae</taxon>
        <taxon>Planctopirus</taxon>
    </lineage>
</organism>
<feature type="domain" description="DUF1549" evidence="2">
    <location>
        <begin position="197"/>
        <end position="412"/>
    </location>
</feature>
<protein>
    <submittedName>
        <fullName evidence="5">Planctomycete cytochrome C</fullName>
    </submittedName>
</protein>
<dbReference type="RefSeq" id="WP_145299276.1">
    <property type="nucleotide sequence ID" value="NZ_CP036299.1"/>
</dbReference>
<keyword evidence="6" id="KW-1185">Reference proteome</keyword>
<gene>
    <name evidence="5" type="ORF">Spb1_21640</name>
</gene>
<feature type="compositionally biased region" description="Gly residues" evidence="1">
    <location>
        <begin position="540"/>
        <end position="552"/>
    </location>
</feature>
<dbReference type="AlphaFoldDB" id="A0A518GNS6"/>
<dbReference type="KEGG" id="peh:Spb1_21640"/>
<evidence type="ECO:0000256" key="1">
    <source>
        <dbReference type="SAM" id="MobiDB-lite"/>
    </source>
</evidence>
<feature type="domain" description="DUF1553" evidence="3">
    <location>
        <begin position="651"/>
        <end position="913"/>
    </location>
</feature>
<dbReference type="Pfam" id="PF07583">
    <property type="entry name" value="PSCyt2"/>
    <property type="match status" value="1"/>
</dbReference>
<dbReference type="PANTHER" id="PTHR35889:SF3">
    <property type="entry name" value="F-BOX DOMAIN-CONTAINING PROTEIN"/>
    <property type="match status" value="1"/>
</dbReference>
<proteinExistence type="predicted"/>
<evidence type="ECO:0000259" key="3">
    <source>
        <dbReference type="Pfam" id="PF07587"/>
    </source>
</evidence>
<accession>A0A518GNS6</accession>
<dbReference type="InterPro" id="IPR011429">
    <property type="entry name" value="Cyt_c_Planctomycete-type"/>
</dbReference>
<sequence length="941" mass="102722">MKSHQQLPGSMMNDKYEWRYRFHPACKVVALLMGLISSTAIGQEKISQEQLQFFETKIRPVLVDKCYACHSEKAGEIQGGLLLDTREGIRRGGDSGAAVVPGNLQASLLISAIRYSSDDLEMPPKDEGGKLAENIIRDFETWVRMGAADPRDGASKVVTRHDTSQARQWWSYQPLKSVKVSSAKIATQHADWPLTDIDRLVAAQWQRTGVSPVADAEPLVLLRRLRFDLTGLPPTSEEIAYFEQQWNSQPDLRNELIEKVVESLLNSREYAERWGRHWLDVARYAESSGKDANLVYPHAWRYRDYVIDAFEKDKPFDQFVREQIAGDLLPAKNDSQRADQLIATSFLAIGEIPINERNPRQFAVDLADDQIAVVTQAFLGQTAACARCHDHRFDPVSQRDYTALAGIFLSTETKYGTPGAVGGRNRAGLVELPAKAGLPVVGSGLSSAEIRQKQQKLERLQQQQRSARAQRANGGQATDGLSDFDVVRISTQVSQLEFELGYVNDDGSAKALAMGVSDRPSSTPQPRRPGVNRPGATRPGPGGGPMPGGRPNGPGRPQQPGGPMRPGGPRSPGGPAQPGGPRQTGGPMQQPGEPMAGDQSGRRMRSSGFESIADSPLFLRGSIENVGEAVPRGVPGLLGAGTDIAIRQGSGRLELANALVSAENTLTSRVIVNRVWHWMFGRGLVESVDNFGTTGGQPSHPELLDYLATRFVRNGWSIKQLIRDITLSRVYRLSSSYDETYFAADPANTMLWRHNSRRLEAEEIRDGMLAASGRLNRQPPPGSLIGRAGDGPIGGERLQAVTLEQIEGAANDFRSIYLPATRSVKPALLSAFDPPDNSATNGARDATNVPAQALFMLNSDFVADQSQALADLALKAHPGASPQSSFDERLRFVFRQVLNRDPSQAESMAAKSLVKANGNSRAAWTSIVRGLFGSAEFRFVD</sequence>
<dbReference type="Pfam" id="PF07587">
    <property type="entry name" value="PSD1"/>
    <property type="match status" value="1"/>
</dbReference>
<evidence type="ECO:0000313" key="5">
    <source>
        <dbReference type="EMBL" id="QDV30236.1"/>
    </source>
</evidence>
<evidence type="ECO:0000259" key="2">
    <source>
        <dbReference type="Pfam" id="PF07583"/>
    </source>
</evidence>
<dbReference type="Pfam" id="PF07635">
    <property type="entry name" value="PSCyt1"/>
    <property type="match status" value="1"/>
</dbReference>
<feature type="region of interest" description="Disordered" evidence="1">
    <location>
        <begin position="454"/>
        <end position="480"/>
    </location>
</feature>
<dbReference type="InterPro" id="IPR022655">
    <property type="entry name" value="DUF1553"/>
</dbReference>
<dbReference type="OrthoDB" id="127107at2"/>
<feature type="domain" description="Cytochrome C Planctomycete-type" evidence="4">
    <location>
        <begin position="66"/>
        <end position="126"/>
    </location>
</feature>
<dbReference type="InterPro" id="IPR011444">
    <property type="entry name" value="DUF1549"/>
</dbReference>
<feature type="compositionally biased region" description="Low complexity" evidence="1">
    <location>
        <begin position="579"/>
        <end position="592"/>
    </location>
</feature>
<dbReference type="EMBL" id="CP036299">
    <property type="protein sequence ID" value="QDV30236.1"/>
    <property type="molecule type" value="Genomic_DNA"/>
</dbReference>
<feature type="compositionally biased region" description="Low complexity" evidence="1">
    <location>
        <begin position="460"/>
        <end position="476"/>
    </location>
</feature>